<dbReference type="AlphaFoldDB" id="A0A1J4KPD0"/>
<dbReference type="VEuPathDB" id="TrichDB:TRFO_03532"/>
<evidence type="ECO:0000313" key="2">
    <source>
        <dbReference type="Proteomes" id="UP000179807"/>
    </source>
</evidence>
<dbReference type="RefSeq" id="XP_068366227.1">
    <property type="nucleotide sequence ID" value="XM_068491355.1"/>
</dbReference>
<dbReference type="GeneID" id="94826059"/>
<dbReference type="EMBL" id="MLAK01000549">
    <property type="protein sequence ID" value="OHT13091.1"/>
    <property type="molecule type" value="Genomic_DNA"/>
</dbReference>
<name>A0A1J4KPD0_9EUKA</name>
<keyword evidence="2" id="KW-1185">Reference proteome</keyword>
<comment type="caution">
    <text evidence="1">The sequence shown here is derived from an EMBL/GenBank/DDBJ whole genome shotgun (WGS) entry which is preliminary data.</text>
</comment>
<dbReference type="Proteomes" id="UP000179807">
    <property type="component" value="Unassembled WGS sequence"/>
</dbReference>
<protein>
    <submittedName>
        <fullName evidence="1">Uncharacterized protein</fullName>
    </submittedName>
</protein>
<sequence length="77" mass="8663">MINRTINCINLNIGIVSYKENEFAEKYLASVIDGFAVKKYVQNDMAIIETMVSTITQVIEGDDMLTETPSCAIWEPD</sequence>
<accession>A0A1J4KPD0</accession>
<gene>
    <name evidence="1" type="ORF">TRFO_03532</name>
</gene>
<proteinExistence type="predicted"/>
<organism evidence="1 2">
    <name type="scientific">Tritrichomonas foetus</name>
    <dbReference type="NCBI Taxonomy" id="1144522"/>
    <lineage>
        <taxon>Eukaryota</taxon>
        <taxon>Metamonada</taxon>
        <taxon>Parabasalia</taxon>
        <taxon>Tritrichomonadida</taxon>
        <taxon>Tritrichomonadidae</taxon>
        <taxon>Tritrichomonas</taxon>
    </lineage>
</organism>
<evidence type="ECO:0000313" key="1">
    <source>
        <dbReference type="EMBL" id="OHT13091.1"/>
    </source>
</evidence>
<reference evidence="1" key="1">
    <citation type="submission" date="2016-10" db="EMBL/GenBank/DDBJ databases">
        <authorList>
            <person name="Benchimol M."/>
            <person name="Almeida L.G."/>
            <person name="Vasconcelos A.T."/>
            <person name="Perreira-Neves A."/>
            <person name="Rosa I.A."/>
            <person name="Tasca T."/>
            <person name="Bogo M.R."/>
            <person name="de Souza W."/>
        </authorList>
    </citation>
    <scope>NUCLEOTIDE SEQUENCE [LARGE SCALE GENOMIC DNA]</scope>
    <source>
        <strain evidence="1">K</strain>
    </source>
</reference>